<feature type="domain" description="CCHC-type" evidence="2">
    <location>
        <begin position="258"/>
        <end position="271"/>
    </location>
</feature>
<evidence type="ECO:0008006" key="6">
    <source>
        <dbReference type="Google" id="ProtNLM"/>
    </source>
</evidence>
<dbReference type="GO" id="GO:0008270">
    <property type="term" value="F:zinc ion binding"/>
    <property type="evidence" value="ECO:0007669"/>
    <property type="project" value="UniProtKB-KW"/>
</dbReference>
<sequence length="1406" mass="157211">MYVDPVFSSFLSLSESRKSSGSLWECFFVLKQWWSVSGRRSRSGQFLSTLMDSVMANLYQNLSLTDEDWAVHELPAEAQRAGVAEVDHCLVGKVLSGKKVNRDAFKGLIEQLWSQFGKVEIESVGENIFMFYFTNMEDRNRIWQRGPWYFDKSLIALEKPTGMGDISCLGFNTVELWVQIHDVPIMCMNRRTAKWLAEQIGGVIDIPTEPKDCWGKFMRVKVQLTIPKPLKRWLRLKLDDSDTVVMVGLKYERLPDFCYACGKIGHVIKECLDVGARTEALSGQFTKYGSWMRALIPDRLTVRHPPHTSAPFPGKVRPPVNLCAVVQEGPLNSMSGTLGSQRGVSETSEVVHGKAMVGAGLESLVSPIGFGPKFGIDGEPASPFVVSVNEVSSSGPSLVGSDPIIVLGCPPTDCADLFDTPMTQFVQPVLQPALSKTLSRHWKRSAREGQVHILSTIKGKGKRKAVLDIPAATRGLKKSRISDTVSEMVNSAEPISQARHIDASIQLDDGFRWRFSGFYGDPSPGKRALSWTLLGRLRSVDSLPWVCGGDFNDILCMNEKLGGSDKSLSGMVRFRQAVDDCDLVDLGFAGPRLTWNNRRDGVSNIQERLDRFFTDNCWRDRFGYINVQHLGFNSSDHRPILLSFSRVSRPHRGQKWLFRFEPFWLKESDLGGVVRKSWIDSGPSNSVADFQRKLSQCAVGLLGWSNHRFKSLRRQIINKNREIEWLYKSCDQVGVIHYIRSLEKSVEGLLECEELYWKQRSRTNWLEAGDRNSKFFHAKATARKKKNLIERLVDGNGCVHTSEAGLAWVIQDYFSIMFQSSTPSDYDILQASAGIKSRLSDVTRGELGVAFTAEEVRLAVFDLGPTKAPGPDGFHALFFQKFWDVIGVDVSRVCLQVLNGTSSIRAFNNTNVVLIPQIPNPTSPKDFRPISLCSVVYKTVTKVLASRLKHHLPDLISPNQSAFVPGRQIFDNVLVAFEMLHSMARKKSGKRGLMALKLDMSKAYDRVEWSFLMAVMSKMNFPSSWIVLVMDCVSSASLSFLLNGSAVCTVLPSRGLRQGCPLSPYLFLLCAEALSCLISDSEKGGRGLGFHCCRGGPLVSHMFFADDSILFCRATSEGGLSIRKILEVYERGSGQQINFQKSKLTFSPNVSGSTVANIQSVLNIEDCNSQDSYLGLPMMVGRNKRQLFNVIKELVWKLFRGWKDSLFSFGGKEVLIKAVAQAVPVYSMSLFQLPVSLCNDLSSMASKFCWIPRPTTFKTITAAPATDIRVADLFDVIRRGWDVDKLSSTLLPVDKDIVLSIPISWGGGCDSLSWHYDTTGVYTVQSGYRLAFDQQLVASASSPSPSSFWWNTLWRLHLPPKVRIFVWRACLNALPSLVNLWKRRIVESPRCIRCAAQVESSCHALF</sequence>
<dbReference type="GO" id="GO:0003824">
    <property type="term" value="F:catalytic activity"/>
    <property type="evidence" value="ECO:0007669"/>
    <property type="project" value="InterPro"/>
</dbReference>
<evidence type="ECO:0000259" key="3">
    <source>
        <dbReference type="PROSITE" id="PS50878"/>
    </source>
</evidence>
<name>A0AAE0AT12_9ROSI</name>
<dbReference type="InterPro" id="IPR026960">
    <property type="entry name" value="RVT-Znf"/>
</dbReference>
<dbReference type="InterPro" id="IPR025836">
    <property type="entry name" value="Zn_knuckle_CX2CX4HX4C"/>
</dbReference>
<protein>
    <recommendedName>
        <fullName evidence="6">Reverse transcriptase domain-containing protein</fullName>
    </recommendedName>
</protein>
<dbReference type="GO" id="GO:0003676">
    <property type="term" value="F:nucleic acid binding"/>
    <property type="evidence" value="ECO:0007669"/>
    <property type="project" value="InterPro"/>
</dbReference>
<evidence type="ECO:0000256" key="1">
    <source>
        <dbReference type="PROSITE-ProRule" id="PRU00047"/>
    </source>
</evidence>
<dbReference type="InterPro" id="IPR043502">
    <property type="entry name" value="DNA/RNA_pol_sf"/>
</dbReference>
<dbReference type="PROSITE" id="PS50158">
    <property type="entry name" value="ZF_CCHC"/>
    <property type="match status" value="1"/>
</dbReference>
<keyword evidence="1" id="KW-0479">Metal-binding</keyword>
<evidence type="ECO:0000313" key="5">
    <source>
        <dbReference type="Proteomes" id="UP001281410"/>
    </source>
</evidence>
<dbReference type="Pfam" id="PF00078">
    <property type="entry name" value="RVT_1"/>
    <property type="match status" value="1"/>
</dbReference>
<dbReference type="Proteomes" id="UP001281410">
    <property type="component" value="Unassembled WGS sequence"/>
</dbReference>
<keyword evidence="1" id="KW-0862">Zinc</keyword>
<dbReference type="PANTHER" id="PTHR46890:SF48">
    <property type="entry name" value="RNA-DIRECTED DNA POLYMERASE"/>
    <property type="match status" value="1"/>
</dbReference>
<dbReference type="SUPFAM" id="SSF56219">
    <property type="entry name" value="DNase I-like"/>
    <property type="match status" value="1"/>
</dbReference>
<organism evidence="4 5">
    <name type="scientific">Dipteronia sinensis</name>
    <dbReference type="NCBI Taxonomy" id="43782"/>
    <lineage>
        <taxon>Eukaryota</taxon>
        <taxon>Viridiplantae</taxon>
        <taxon>Streptophyta</taxon>
        <taxon>Embryophyta</taxon>
        <taxon>Tracheophyta</taxon>
        <taxon>Spermatophyta</taxon>
        <taxon>Magnoliopsida</taxon>
        <taxon>eudicotyledons</taxon>
        <taxon>Gunneridae</taxon>
        <taxon>Pentapetalae</taxon>
        <taxon>rosids</taxon>
        <taxon>malvids</taxon>
        <taxon>Sapindales</taxon>
        <taxon>Sapindaceae</taxon>
        <taxon>Hippocastanoideae</taxon>
        <taxon>Acereae</taxon>
        <taxon>Dipteronia</taxon>
    </lineage>
</organism>
<dbReference type="InterPro" id="IPR001878">
    <property type="entry name" value="Znf_CCHC"/>
</dbReference>
<evidence type="ECO:0000259" key="2">
    <source>
        <dbReference type="PROSITE" id="PS50158"/>
    </source>
</evidence>
<dbReference type="CDD" id="cd01650">
    <property type="entry name" value="RT_nLTR_like"/>
    <property type="match status" value="1"/>
</dbReference>
<dbReference type="InterPro" id="IPR000477">
    <property type="entry name" value="RT_dom"/>
</dbReference>
<gene>
    <name evidence="4" type="ORF">Dsin_010558</name>
</gene>
<proteinExistence type="predicted"/>
<keyword evidence="5" id="KW-1185">Reference proteome</keyword>
<feature type="domain" description="Reverse transcriptase" evidence="3">
    <location>
        <begin position="896"/>
        <end position="1178"/>
    </location>
</feature>
<dbReference type="Pfam" id="PF14392">
    <property type="entry name" value="zf-CCHC_4"/>
    <property type="match status" value="1"/>
</dbReference>
<comment type="caution">
    <text evidence="4">The sequence shown here is derived from an EMBL/GenBank/DDBJ whole genome shotgun (WGS) entry which is preliminary data.</text>
</comment>
<dbReference type="EMBL" id="JANJYJ010000003">
    <property type="protein sequence ID" value="KAK3223533.1"/>
    <property type="molecule type" value="Genomic_DNA"/>
</dbReference>
<dbReference type="Pfam" id="PF03372">
    <property type="entry name" value="Exo_endo_phos"/>
    <property type="match status" value="1"/>
</dbReference>
<dbReference type="InterPro" id="IPR052343">
    <property type="entry name" value="Retrotransposon-Effector_Assoc"/>
</dbReference>
<evidence type="ECO:0000313" key="4">
    <source>
        <dbReference type="EMBL" id="KAK3223533.1"/>
    </source>
</evidence>
<dbReference type="SUPFAM" id="SSF56672">
    <property type="entry name" value="DNA/RNA polymerases"/>
    <property type="match status" value="1"/>
</dbReference>
<dbReference type="PROSITE" id="PS50878">
    <property type="entry name" value="RT_POL"/>
    <property type="match status" value="1"/>
</dbReference>
<reference evidence="4" key="1">
    <citation type="journal article" date="2023" name="Plant J.">
        <title>Genome sequences and population genomics provide insights into the demographic history, inbreeding, and mutation load of two 'living fossil' tree species of Dipteronia.</title>
        <authorList>
            <person name="Feng Y."/>
            <person name="Comes H.P."/>
            <person name="Chen J."/>
            <person name="Zhu S."/>
            <person name="Lu R."/>
            <person name="Zhang X."/>
            <person name="Li P."/>
            <person name="Qiu J."/>
            <person name="Olsen K.M."/>
            <person name="Qiu Y."/>
        </authorList>
    </citation>
    <scope>NUCLEOTIDE SEQUENCE</scope>
    <source>
        <strain evidence="4">NBL</strain>
    </source>
</reference>
<dbReference type="InterPro" id="IPR005135">
    <property type="entry name" value="Endo/exonuclease/phosphatase"/>
</dbReference>
<dbReference type="InterPro" id="IPR036691">
    <property type="entry name" value="Endo/exonu/phosph_ase_sf"/>
</dbReference>
<dbReference type="Pfam" id="PF14111">
    <property type="entry name" value="DUF4283"/>
    <property type="match status" value="1"/>
</dbReference>
<dbReference type="Pfam" id="PF13966">
    <property type="entry name" value="zf-RVT"/>
    <property type="match status" value="1"/>
</dbReference>
<dbReference type="InterPro" id="IPR025558">
    <property type="entry name" value="DUF4283"/>
</dbReference>
<keyword evidence="1" id="KW-0863">Zinc-finger</keyword>
<accession>A0AAE0AT12</accession>
<dbReference type="Gene3D" id="3.60.10.10">
    <property type="entry name" value="Endonuclease/exonuclease/phosphatase"/>
    <property type="match status" value="1"/>
</dbReference>
<dbReference type="PANTHER" id="PTHR46890">
    <property type="entry name" value="NON-LTR RETROLELEMENT REVERSE TRANSCRIPTASE-LIKE PROTEIN-RELATED"/>
    <property type="match status" value="1"/>
</dbReference>